<dbReference type="Gene3D" id="1.20.1250.20">
    <property type="entry name" value="MFS general substrate transporter like domains"/>
    <property type="match status" value="1"/>
</dbReference>
<feature type="transmembrane region" description="Helical" evidence="7">
    <location>
        <begin position="164"/>
        <end position="186"/>
    </location>
</feature>
<feature type="transmembrane region" description="Helical" evidence="7">
    <location>
        <begin position="77"/>
        <end position="98"/>
    </location>
</feature>
<feature type="transmembrane region" description="Helical" evidence="7">
    <location>
        <begin position="371"/>
        <end position="390"/>
    </location>
</feature>
<keyword evidence="4 7" id="KW-0812">Transmembrane</keyword>
<evidence type="ECO:0000256" key="1">
    <source>
        <dbReference type="ARBA" id="ARBA00004651"/>
    </source>
</evidence>
<dbReference type="InterPro" id="IPR051788">
    <property type="entry name" value="MFS_Transporter"/>
</dbReference>
<evidence type="ECO:0000256" key="7">
    <source>
        <dbReference type="SAM" id="Phobius"/>
    </source>
</evidence>
<proteinExistence type="inferred from homology"/>
<feature type="transmembrane region" description="Helical" evidence="7">
    <location>
        <begin position="46"/>
        <end position="65"/>
    </location>
</feature>
<evidence type="ECO:0000313" key="10">
    <source>
        <dbReference type="Proteomes" id="UP000287188"/>
    </source>
</evidence>
<evidence type="ECO:0000256" key="3">
    <source>
        <dbReference type="ARBA" id="ARBA00022448"/>
    </source>
</evidence>
<feature type="transmembrane region" description="Helical" evidence="7">
    <location>
        <begin position="306"/>
        <end position="328"/>
    </location>
</feature>
<dbReference type="Proteomes" id="UP000287188">
    <property type="component" value="Unassembled WGS sequence"/>
</dbReference>
<dbReference type="InterPro" id="IPR036259">
    <property type="entry name" value="MFS_trans_sf"/>
</dbReference>
<dbReference type="PANTHER" id="PTHR23514:SF3">
    <property type="entry name" value="BYPASS OF STOP CODON PROTEIN 6"/>
    <property type="match status" value="1"/>
</dbReference>
<name>A0A402AX08_9CHLR</name>
<reference evidence="10" key="1">
    <citation type="submission" date="2018-12" db="EMBL/GenBank/DDBJ databases">
        <title>Tengunoibacter tsumagoiensis gen. nov., sp. nov., Dictyobacter kobayashii sp. nov., D. alpinus sp. nov., and D. joshuensis sp. nov. and description of Dictyobacteraceae fam. nov. within the order Ktedonobacterales isolated from Tengu-no-mugimeshi.</title>
        <authorList>
            <person name="Wang C.M."/>
            <person name="Zheng Y."/>
            <person name="Sakai Y."/>
            <person name="Toyoda A."/>
            <person name="Minakuchi Y."/>
            <person name="Abe K."/>
            <person name="Yokota A."/>
            <person name="Yabe S."/>
        </authorList>
    </citation>
    <scope>NUCLEOTIDE SEQUENCE [LARGE SCALE GENOMIC DNA]</scope>
    <source>
        <strain evidence="10">Uno11</strain>
    </source>
</reference>
<feature type="transmembrane region" description="Helical" evidence="7">
    <location>
        <begin position="280"/>
        <end position="300"/>
    </location>
</feature>
<dbReference type="PANTHER" id="PTHR23514">
    <property type="entry name" value="BYPASS OF STOP CODON PROTEIN 6"/>
    <property type="match status" value="1"/>
</dbReference>
<gene>
    <name evidence="9" type="ORF">KDK_73990</name>
</gene>
<feature type="transmembrane region" description="Helical" evidence="7">
    <location>
        <begin position="213"/>
        <end position="236"/>
    </location>
</feature>
<keyword evidence="10" id="KW-1185">Reference proteome</keyword>
<evidence type="ECO:0000313" key="9">
    <source>
        <dbReference type="EMBL" id="GCE23599.1"/>
    </source>
</evidence>
<organism evidence="9 10">
    <name type="scientific">Dictyobacter kobayashii</name>
    <dbReference type="NCBI Taxonomy" id="2014872"/>
    <lineage>
        <taxon>Bacteria</taxon>
        <taxon>Bacillati</taxon>
        <taxon>Chloroflexota</taxon>
        <taxon>Ktedonobacteria</taxon>
        <taxon>Ktedonobacterales</taxon>
        <taxon>Dictyobacteraceae</taxon>
        <taxon>Dictyobacter</taxon>
    </lineage>
</organism>
<feature type="transmembrane region" description="Helical" evidence="7">
    <location>
        <begin position="340"/>
        <end position="365"/>
    </location>
</feature>
<evidence type="ECO:0000259" key="8">
    <source>
        <dbReference type="PROSITE" id="PS50850"/>
    </source>
</evidence>
<dbReference type="InterPro" id="IPR011701">
    <property type="entry name" value="MFS"/>
</dbReference>
<dbReference type="EMBL" id="BIFS01000002">
    <property type="protein sequence ID" value="GCE23599.1"/>
    <property type="molecule type" value="Genomic_DNA"/>
</dbReference>
<dbReference type="RefSeq" id="WP_161977932.1">
    <property type="nucleotide sequence ID" value="NZ_BIFS01000002.1"/>
</dbReference>
<dbReference type="Pfam" id="PF07690">
    <property type="entry name" value="MFS_1"/>
    <property type="match status" value="1"/>
</dbReference>
<accession>A0A402AX08</accession>
<dbReference type="GO" id="GO:0005886">
    <property type="term" value="C:plasma membrane"/>
    <property type="evidence" value="ECO:0007669"/>
    <property type="project" value="UniProtKB-SubCell"/>
</dbReference>
<comment type="caution">
    <text evidence="9">The sequence shown here is derived from an EMBL/GenBank/DDBJ whole genome shotgun (WGS) entry which is preliminary data.</text>
</comment>
<comment type="subcellular location">
    <subcellularLocation>
        <location evidence="1">Cell membrane</location>
        <topology evidence="1">Multi-pass membrane protein</topology>
    </subcellularLocation>
</comment>
<comment type="similarity">
    <text evidence="2">Belongs to the major facilitator superfamily.</text>
</comment>
<dbReference type="SUPFAM" id="SSF103473">
    <property type="entry name" value="MFS general substrate transporter"/>
    <property type="match status" value="1"/>
</dbReference>
<feature type="transmembrane region" description="Helical" evidence="7">
    <location>
        <begin position="248"/>
        <end position="268"/>
    </location>
</feature>
<evidence type="ECO:0000256" key="2">
    <source>
        <dbReference type="ARBA" id="ARBA00008335"/>
    </source>
</evidence>
<keyword evidence="6 7" id="KW-0472">Membrane</keyword>
<feature type="transmembrane region" description="Helical" evidence="7">
    <location>
        <begin position="136"/>
        <end position="158"/>
    </location>
</feature>
<feature type="transmembrane region" description="Helical" evidence="7">
    <location>
        <begin position="104"/>
        <end position="124"/>
    </location>
</feature>
<sequence>MKDLSTKSARLSIGLSFYSFALVGLSVGIGGVILKSLSMYYHVGDAVLGTLFFVLYLSYSLSSFFCGPLAERLGLRWLLIIGTALFLFSMVGFILQVPFALLEISYVCMGLGTGIIETGFNIFISALPQRTSLLNYLHAFFVVGTIFGPLLATGILALHWGWNIIYVVLASLVLLQLGGTVFFLGVPAAEKGPSQEQASTQRPAFRGVLTRRLVWLSALFLLVYSGVEICAGSWGYTYLVDTHAFGSLAAGWIISGFGLGLTLGRFLIQPLAERKRVSVTTLMYILIGGAILSLLITWLIPFGILTGIGFCLLGLSLAPVYPMTIALVPKLVPERLVPSAIGVLVSVSISGLSVLPWLAGILAQFQGIWTLMPYLLLLVLILLAFWSYLAREIGVLAVTQKELIIASKEDAYK</sequence>
<evidence type="ECO:0000256" key="4">
    <source>
        <dbReference type="ARBA" id="ARBA00022692"/>
    </source>
</evidence>
<evidence type="ECO:0000256" key="5">
    <source>
        <dbReference type="ARBA" id="ARBA00022989"/>
    </source>
</evidence>
<keyword evidence="3" id="KW-0813">Transport</keyword>
<protein>
    <submittedName>
        <fullName evidence="9">MFS transporter</fullName>
    </submittedName>
</protein>
<dbReference type="GO" id="GO:0022857">
    <property type="term" value="F:transmembrane transporter activity"/>
    <property type="evidence" value="ECO:0007669"/>
    <property type="project" value="InterPro"/>
</dbReference>
<dbReference type="AlphaFoldDB" id="A0A402AX08"/>
<dbReference type="PROSITE" id="PS50850">
    <property type="entry name" value="MFS"/>
    <property type="match status" value="1"/>
</dbReference>
<feature type="transmembrane region" description="Helical" evidence="7">
    <location>
        <begin position="12"/>
        <end position="34"/>
    </location>
</feature>
<dbReference type="InterPro" id="IPR020846">
    <property type="entry name" value="MFS_dom"/>
</dbReference>
<keyword evidence="5 7" id="KW-1133">Transmembrane helix</keyword>
<evidence type="ECO:0000256" key="6">
    <source>
        <dbReference type="ARBA" id="ARBA00023136"/>
    </source>
</evidence>
<feature type="domain" description="Major facilitator superfamily (MFS) profile" evidence="8">
    <location>
        <begin position="12"/>
        <end position="391"/>
    </location>
</feature>